<accession>A0ABP6W5Y5</accession>
<sequence length="338" mass="36358">MLVFACAGCGAVMTARLSRVALPDHSGQKYGHGLLPGLLEPGTYVVDPGNGRPWEPLQPEPEEHGLRQLAYCITGPPDRIGIAPGDVRGTVFVPERLGGCCCGWDGQYGPNLACAECGCPVATRVDDCGFWQVVWLEPDAVRPVAVDGPVQRVIGWAELAGTPPVDQLGFWSPLWEAAVAVALAHLVALSGGTRVTVPDGPVAETFRRAIDSLLPPGPPERRLVLAGPGLPTAIRDIALVPRHPQTGEVWPCDAAAVVPLDAGVWTYLARHDDRRLAPAAHGMPAGVRRDDPPPLLPRGLFEPDGRVFLRTLERLAPVRPPWLDHVYERVQARPREFA</sequence>
<evidence type="ECO:0000313" key="1">
    <source>
        <dbReference type="EMBL" id="GAA3546388.1"/>
    </source>
</evidence>
<reference evidence="2" key="1">
    <citation type="journal article" date="2019" name="Int. J. Syst. Evol. Microbiol.">
        <title>The Global Catalogue of Microorganisms (GCM) 10K type strain sequencing project: providing services to taxonomists for standard genome sequencing and annotation.</title>
        <authorList>
            <consortium name="The Broad Institute Genomics Platform"/>
            <consortium name="The Broad Institute Genome Sequencing Center for Infectious Disease"/>
            <person name="Wu L."/>
            <person name="Ma J."/>
        </authorList>
    </citation>
    <scope>NUCLEOTIDE SEQUENCE [LARGE SCALE GENOMIC DNA]</scope>
    <source>
        <strain evidence="2">JCM 17326</strain>
    </source>
</reference>
<evidence type="ECO:0008006" key="3">
    <source>
        <dbReference type="Google" id="ProtNLM"/>
    </source>
</evidence>
<name>A0ABP6W5Y5_9ACTN</name>
<evidence type="ECO:0000313" key="2">
    <source>
        <dbReference type="Proteomes" id="UP001500630"/>
    </source>
</evidence>
<dbReference type="EMBL" id="BAABDQ010000005">
    <property type="protein sequence ID" value="GAA3546388.1"/>
    <property type="molecule type" value="Genomic_DNA"/>
</dbReference>
<protein>
    <recommendedName>
        <fullName evidence="3">DUF2199 domain-containing protein</fullName>
    </recommendedName>
</protein>
<dbReference type="RefSeq" id="WP_345561795.1">
    <property type="nucleotide sequence ID" value="NZ_BAABDQ010000005.1"/>
</dbReference>
<proteinExistence type="predicted"/>
<gene>
    <name evidence="1" type="ORF">GCM10022419_028170</name>
</gene>
<comment type="caution">
    <text evidence="1">The sequence shown here is derived from an EMBL/GenBank/DDBJ whole genome shotgun (WGS) entry which is preliminary data.</text>
</comment>
<keyword evidence="2" id="KW-1185">Reference proteome</keyword>
<organism evidence="1 2">
    <name type="scientific">Nonomuraea rosea</name>
    <dbReference type="NCBI Taxonomy" id="638574"/>
    <lineage>
        <taxon>Bacteria</taxon>
        <taxon>Bacillati</taxon>
        <taxon>Actinomycetota</taxon>
        <taxon>Actinomycetes</taxon>
        <taxon>Streptosporangiales</taxon>
        <taxon>Streptosporangiaceae</taxon>
        <taxon>Nonomuraea</taxon>
    </lineage>
</organism>
<dbReference type="Proteomes" id="UP001500630">
    <property type="component" value="Unassembled WGS sequence"/>
</dbReference>